<sequence length="157" mass="17911">LLTLAIQYGDYVAPLIREYLEENLNKIPFDEWIATRLSVEVMNPNPVYRIIKRRIAWLFGKWLTESSVITSKAKIYELLVYLTFPQSEGSDPVVRLTAATALKDCIEAISFDRDLFLPNLPNALKALLQLVDDTESQDAKKRVLRSVSVVVDAVREQ</sequence>
<gene>
    <name evidence="1" type="ORF">ACOLOM_LOCUS13454</name>
</gene>
<evidence type="ECO:0000313" key="1">
    <source>
        <dbReference type="EMBL" id="CAG8765903.1"/>
    </source>
</evidence>
<organism evidence="1 2">
    <name type="scientific">Acaulospora colombiana</name>
    <dbReference type="NCBI Taxonomy" id="27376"/>
    <lineage>
        <taxon>Eukaryota</taxon>
        <taxon>Fungi</taxon>
        <taxon>Fungi incertae sedis</taxon>
        <taxon>Mucoromycota</taxon>
        <taxon>Glomeromycotina</taxon>
        <taxon>Glomeromycetes</taxon>
        <taxon>Diversisporales</taxon>
        <taxon>Acaulosporaceae</taxon>
        <taxon>Acaulospora</taxon>
    </lineage>
</organism>
<keyword evidence="2" id="KW-1185">Reference proteome</keyword>
<dbReference type="EMBL" id="CAJVPT010061788">
    <property type="protein sequence ID" value="CAG8765903.1"/>
    <property type="molecule type" value="Genomic_DNA"/>
</dbReference>
<comment type="caution">
    <text evidence="1">The sequence shown here is derived from an EMBL/GenBank/DDBJ whole genome shotgun (WGS) entry which is preliminary data.</text>
</comment>
<proteinExistence type="predicted"/>
<feature type="non-terminal residue" evidence="1">
    <location>
        <position position="1"/>
    </location>
</feature>
<protein>
    <submittedName>
        <fullName evidence="1">11961_t:CDS:1</fullName>
    </submittedName>
</protein>
<accession>A0ACA9QVB3</accession>
<feature type="non-terminal residue" evidence="1">
    <location>
        <position position="157"/>
    </location>
</feature>
<evidence type="ECO:0000313" key="2">
    <source>
        <dbReference type="Proteomes" id="UP000789525"/>
    </source>
</evidence>
<reference evidence="1" key="1">
    <citation type="submission" date="2021-06" db="EMBL/GenBank/DDBJ databases">
        <authorList>
            <person name="Kallberg Y."/>
            <person name="Tangrot J."/>
            <person name="Rosling A."/>
        </authorList>
    </citation>
    <scope>NUCLEOTIDE SEQUENCE</scope>
    <source>
        <strain evidence="1">CL356</strain>
    </source>
</reference>
<name>A0ACA9QVB3_9GLOM</name>
<dbReference type="Proteomes" id="UP000789525">
    <property type="component" value="Unassembled WGS sequence"/>
</dbReference>